<dbReference type="Proteomes" id="UP000799302">
    <property type="component" value="Unassembled WGS sequence"/>
</dbReference>
<organism evidence="1 2">
    <name type="scientific">Microthyrium microscopicum</name>
    <dbReference type="NCBI Taxonomy" id="703497"/>
    <lineage>
        <taxon>Eukaryota</taxon>
        <taxon>Fungi</taxon>
        <taxon>Dikarya</taxon>
        <taxon>Ascomycota</taxon>
        <taxon>Pezizomycotina</taxon>
        <taxon>Dothideomycetes</taxon>
        <taxon>Dothideomycetes incertae sedis</taxon>
        <taxon>Microthyriales</taxon>
        <taxon>Microthyriaceae</taxon>
        <taxon>Microthyrium</taxon>
    </lineage>
</organism>
<protein>
    <submittedName>
        <fullName evidence="1">Uncharacterized protein</fullName>
    </submittedName>
</protein>
<proteinExistence type="predicted"/>
<sequence>MKPTTPLTTLPLLTTAQTCLPQSPTTPTLNYTISPQFIWFPSHLSATNLTTIFTSALQSAPPPASMHPYTLSIPNFLSTPCTTALRIFVGSTTPLQSPQFAIELLNHTLSSTDLICRLATHKLGTTLTDAPHTMLSSHVHALVRAGSAVPLGKGAADQVVSVEYSITCPKSATGEVVKGEQAAEVLEGLKGLAAVRDCEWCERIRGQLMGMCSAKGNGEMEALVGFMGERKWSLGDVQCEPCAG</sequence>
<gene>
    <name evidence="1" type="ORF">BT63DRAFT_450778</name>
</gene>
<name>A0A6A6UKK6_9PEZI</name>
<dbReference type="EMBL" id="MU004231">
    <property type="protein sequence ID" value="KAF2672752.1"/>
    <property type="molecule type" value="Genomic_DNA"/>
</dbReference>
<keyword evidence="2" id="KW-1185">Reference proteome</keyword>
<dbReference type="AlphaFoldDB" id="A0A6A6UKK6"/>
<accession>A0A6A6UKK6</accession>
<evidence type="ECO:0000313" key="1">
    <source>
        <dbReference type="EMBL" id="KAF2672752.1"/>
    </source>
</evidence>
<reference evidence="1" key="1">
    <citation type="journal article" date="2020" name="Stud. Mycol.">
        <title>101 Dothideomycetes genomes: a test case for predicting lifestyles and emergence of pathogens.</title>
        <authorList>
            <person name="Haridas S."/>
            <person name="Albert R."/>
            <person name="Binder M."/>
            <person name="Bloem J."/>
            <person name="Labutti K."/>
            <person name="Salamov A."/>
            <person name="Andreopoulos B."/>
            <person name="Baker S."/>
            <person name="Barry K."/>
            <person name="Bills G."/>
            <person name="Bluhm B."/>
            <person name="Cannon C."/>
            <person name="Castanera R."/>
            <person name="Culley D."/>
            <person name="Daum C."/>
            <person name="Ezra D."/>
            <person name="Gonzalez J."/>
            <person name="Henrissat B."/>
            <person name="Kuo A."/>
            <person name="Liang C."/>
            <person name="Lipzen A."/>
            <person name="Lutzoni F."/>
            <person name="Magnuson J."/>
            <person name="Mondo S."/>
            <person name="Nolan M."/>
            <person name="Ohm R."/>
            <person name="Pangilinan J."/>
            <person name="Park H.-J."/>
            <person name="Ramirez L."/>
            <person name="Alfaro M."/>
            <person name="Sun H."/>
            <person name="Tritt A."/>
            <person name="Yoshinaga Y."/>
            <person name="Zwiers L.-H."/>
            <person name="Turgeon B."/>
            <person name="Goodwin S."/>
            <person name="Spatafora J."/>
            <person name="Crous P."/>
            <person name="Grigoriev I."/>
        </authorList>
    </citation>
    <scope>NUCLEOTIDE SEQUENCE</scope>
    <source>
        <strain evidence="1">CBS 115976</strain>
    </source>
</reference>
<evidence type="ECO:0000313" key="2">
    <source>
        <dbReference type="Proteomes" id="UP000799302"/>
    </source>
</evidence>